<proteinExistence type="predicted"/>
<dbReference type="AlphaFoldDB" id="A0A372LDM7"/>
<keyword evidence="1" id="KW-0472">Membrane</keyword>
<feature type="transmembrane region" description="Helical" evidence="1">
    <location>
        <begin position="114"/>
        <end position="134"/>
    </location>
</feature>
<sequence length="135" mass="15651">MISLCNILIYYFYNHYGSEVDDVKKILKWTGVALILIFLLSFLLYREISLLHFINISFYISGTLLCLSLFSMVIQTGFFDRIFFGFRTVMTRGDNSGKEKITPLSELVSFRYNAMLASGILLLSFMLVALIFYYL</sequence>
<keyword evidence="1" id="KW-1133">Transmembrane helix</keyword>
<dbReference type="Pfam" id="PF13038">
    <property type="entry name" value="DUF3899"/>
    <property type="match status" value="1"/>
</dbReference>
<organism evidence="3 4">
    <name type="scientific">Peribacillus glennii</name>
    <dbReference type="NCBI Taxonomy" id="2303991"/>
    <lineage>
        <taxon>Bacteria</taxon>
        <taxon>Bacillati</taxon>
        <taxon>Bacillota</taxon>
        <taxon>Bacilli</taxon>
        <taxon>Bacillales</taxon>
        <taxon>Bacillaceae</taxon>
        <taxon>Peribacillus</taxon>
    </lineage>
</organism>
<feature type="domain" description="DUF3899" evidence="2">
    <location>
        <begin position="54"/>
        <end position="130"/>
    </location>
</feature>
<name>A0A372LDM7_9BACI</name>
<reference evidence="3 4" key="1">
    <citation type="submission" date="2018-08" db="EMBL/GenBank/DDBJ databases">
        <title>Bacillus chawlae sp. nov., Bacillus glennii sp. nov., and Bacillus saganii sp. nov. Isolated from the Vehicle Assembly Building at Kennedy Space Center where the Viking Spacecraft were Assembled.</title>
        <authorList>
            <person name="Seuylemezian A."/>
            <person name="Vaishampayan P."/>
        </authorList>
    </citation>
    <scope>NUCLEOTIDE SEQUENCE [LARGE SCALE GENOMIC DNA]</scope>
    <source>
        <strain evidence="3 4">V44-8</strain>
    </source>
</reference>
<keyword evidence="4" id="KW-1185">Reference proteome</keyword>
<evidence type="ECO:0000256" key="1">
    <source>
        <dbReference type="SAM" id="Phobius"/>
    </source>
</evidence>
<feature type="transmembrane region" description="Helical" evidence="1">
    <location>
        <begin position="26"/>
        <end position="45"/>
    </location>
</feature>
<evidence type="ECO:0000313" key="3">
    <source>
        <dbReference type="EMBL" id="RFU64129.1"/>
    </source>
</evidence>
<dbReference type="InterPro" id="IPR025007">
    <property type="entry name" value="DUF3899"/>
</dbReference>
<feature type="transmembrane region" description="Helical" evidence="1">
    <location>
        <begin position="57"/>
        <end position="78"/>
    </location>
</feature>
<dbReference type="EMBL" id="QVTD01000004">
    <property type="protein sequence ID" value="RFU64129.1"/>
    <property type="molecule type" value="Genomic_DNA"/>
</dbReference>
<accession>A0A372LDM7</accession>
<dbReference type="Proteomes" id="UP000262939">
    <property type="component" value="Unassembled WGS sequence"/>
</dbReference>
<keyword evidence="1" id="KW-0812">Transmembrane</keyword>
<gene>
    <name evidence="3" type="ORF">D0466_09370</name>
</gene>
<evidence type="ECO:0000259" key="2">
    <source>
        <dbReference type="Pfam" id="PF13038"/>
    </source>
</evidence>
<evidence type="ECO:0000313" key="4">
    <source>
        <dbReference type="Proteomes" id="UP000262939"/>
    </source>
</evidence>
<comment type="caution">
    <text evidence="3">The sequence shown here is derived from an EMBL/GenBank/DDBJ whole genome shotgun (WGS) entry which is preliminary data.</text>
</comment>
<protein>
    <submittedName>
        <fullName evidence="3">DUF3899 domain-containing protein</fullName>
    </submittedName>
</protein>